<accession>A0AB35XZQ0</accession>
<dbReference type="EMBL" id="JBBFKC010000009">
    <property type="protein sequence ID" value="MEJ3691632.1"/>
    <property type="molecule type" value="Genomic_DNA"/>
</dbReference>
<gene>
    <name evidence="2" type="ORF">WF787_10450</name>
</gene>
<reference evidence="2 3" key="1">
    <citation type="submission" date="2024-03" db="EMBL/GenBank/DDBJ databases">
        <authorList>
            <person name="Plomp N."/>
            <person name="Harmsen H.J."/>
        </authorList>
    </citation>
    <scope>NUCLEOTIDE SEQUENCE [LARGE SCALE GENOMIC DNA]</scope>
    <source>
        <strain evidence="2 3">HTF-76H</strain>
    </source>
</reference>
<evidence type="ECO:0000313" key="3">
    <source>
        <dbReference type="Proteomes" id="UP001379600"/>
    </source>
</evidence>
<comment type="caution">
    <text evidence="2">The sequence shown here is derived from an EMBL/GenBank/DDBJ whole genome shotgun (WGS) entry which is preliminary data.</text>
</comment>
<feature type="transmembrane region" description="Helical" evidence="1">
    <location>
        <begin position="36"/>
        <end position="57"/>
    </location>
</feature>
<keyword evidence="1" id="KW-0812">Transmembrane</keyword>
<evidence type="ECO:0000313" key="2">
    <source>
        <dbReference type="EMBL" id="MEJ3691632.1"/>
    </source>
</evidence>
<dbReference type="AlphaFoldDB" id="A0AB35XZQ0"/>
<keyword evidence="1" id="KW-0472">Membrane</keyword>
<name>A0AB35XZQ0_9FIRM</name>
<sequence>MQRSLTKGPITGSILLFALPLMLAYLLSATPLGVTGIWLSVPIGWALADAIGIGYYLKKKQ</sequence>
<keyword evidence="3" id="KW-1185">Reference proteome</keyword>
<evidence type="ECO:0000256" key="1">
    <source>
        <dbReference type="SAM" id="Phobius"/>
    </source>
</evidence>
<keyword evidence="1" id="KW-1133">Transmembrane helix</keyword>
<dbReference type="Proteomes" id="UP001379600">
    <property type="component" value="Unassembled WGS sequence"/>
</dbReference>
<dbReference type="RefSeq" id="WP_179860489.1">
    <property type="nucleotide sequence ID" value="NZ_CP155552.1"/>
</dbReference>
<evidence type="ECO:0008006" key="4">
    <source>
        <dbReference type="Google" id="ProtNLM"/>
    </source>
</evidence>
<feature type="transmembrane region" description="Helical" evidence="1">
    <location>
        <begin position="12"/>
        <end position="30"/>
    </location>
</feature>
<proteinExistence type="predicted"/>
<protein>
    <recommendedName>
        <fullName evidence="4">MATE family efflux transporter</fullName>
    </recommendedName>
</protein>
<organism evidence="2 3">
    <name type="scientific">Faecalibacterium taiwanense</name>
    <dbReference type="NCBI Taxonomy" id="3030638"/>
    <lineage>
        <taxon>Bacteria</taxon>
        <taxon>Bacillati</taxon>
        <taxon>Bacillota</taxon>
        <taxon>Clostridia</taxon>
        <taxon>Eubacteriales</taxon>
        <taxon>Oscillospiraceae</taxon>
        <taxon>Faecalibacterium</taxon>
    </lineage>
</organism>